<evidence type="ECO:0000313" key="1">
    <source>
        <dbReference type="EMBL" id="TCL60561.1"/>
    </source>
</evidence>
<dbReference type="OrthoDB" id="9792035at2"/>
<name>A0A4R1R4X4_9FIRM</name>
<accession>A0A4R1R4X4</accession>
<sequence length="154" mass="17826">MTEYQANQIREMREQGIGYRSIGLTIGLSRDVVRNFCKTRGLAGFGSVLTKNIQEQVMLGKACLYCGKEISQPKTGRPKKFCSDYCRRTWWRGHPERIQKKDSALYTMTCTRCGRSFLSYGNKTRKYCSHECYIKARFWEVEDENSETASACNQ</sequence>
<dbReference type="RefSeq" id="WP_031389073.1">
    <property type="nucleotide sequence ID" value="NZ_JPNB01000001.1"/>
</dbReference>
<dbReference type="Proteomes" id="UP000295718">
    <property type="component" value="Unassembled WGS sequence"/>
</dbReference>
<comment type="caution">
    <text evidence="1">The sequence shown here is derived from an EMBL/GenBank/DDBJ whole genome shotgun (WGS) entry which is preliminary data.</text>
</comment>
<organism evidence="1 2">
    <name type="scientific">Kineothrix alysoides</name>
    <dbReference type="NCBI Taxonomy" id="1469948"/>
    <lineage>
        <taxon>Bacteria</taxon>
        <taxon>Bacillati</taxon>
        <taxon>Bacillota</taxon>
        <taxon>Clostridia</taxon>
        <taxon>Lachnospirales</taxon>
        <taxon>Lachnospiraceae</taxon>
        <taxon>Kineothrix</taxon>
    </lineage>
</organism>
<keyword evidence="2" id="KW-1185">Reference proteome</keyword>
<reference evidence="1 2" key="1">
    <citation type="submission" date="2019-03" db="EMBL/GenBank/DDBJ databases">
        <title>Genomic Encyclopedia of Type Strains, Phase IV (KMG-IV): sequencing the most valuable type-strain genomes for metagenomic binning, comparative biology and taxonomic classification.</title>
        <authorList>
            <person name="Goeker M."/>
        </authorList>
    </citation>
    <scope>NUCLEOTIDE SEQUENCE [LARGE SCALE GENOMIC DNA]</scope>
    <source>
        <strain evidence="1 2">DSM 100556</strain>
    </source>
</reference>
<proteinExistence type="predicted"/>
<dbReference type="AlphaFoldDB" id="A0A4R1R4X4"/>
<dbReference type="EMBL" id="SLUO01000002">
    <property type="protein sequence ID" value="TCL60561.1"/>
    <property type="molecule type" value="Genomic_DNA"/>
</dbReference>
<dbReference type="STRING" id="1469948.GCA_000732725_00294"/>
<evidence type="ECO:0000313" key="2">
    <source>
        <dbReference type="Proteomes" id="UP000295718"/>
    </source>
</evidence>
<gene>
    <name evidence="1" type="ORF">EDD76_102259</name>
</gene>
<evidence type="ECO:0008006" key="3">
    <source>
        <dbReference type="Google" id="ProtNLM"/>
    </source>
</evidence>
<protein>
    <recommendedName>
        <fullName evidence="3">RNA polymerase subunit sigma-70</fullName>
    </recommendedName>
</protein>